<comment type="caution">
    <text evidence="2">The sequence shown here is derived from an EMBL/GenBank/DDBJ whole genome shotgun (WGS) entry which is preliminary data.</text>
</comment>
<protein>
    <recommendedName>
        <fullName evidence="1">NACHT domain-containing protein</fullName>
    </recommendedName>
</protein>
<dbReference type="Pfam" id="PF05729">
    <property type="entry name" value="NACHT"/>
    <property type="match status" value="1"/>
</dbReference>
<evidence type="ECO:0000313" key="2">
    <source>
        <dbReference type="EMBL" id="OWU95819.1"/>
    </source>
</evidence>
<dbReference type="SUPFAM" id="SSF52540">
    <property type="entry name" value="P-loop containing nucleoside triphosphate hydrolases"/>
    <property type="match status" value="1"/>
</dbReference>
<dbReference type="Pfam" id="PF13646">
    <property type="entry name" value="HEAT_2"/>
    <property type="match status" value="1"/>
</dbReference>
<dbReference type="Gene3D" id="1.25.10.10">
    <property type="entry name" value="Leucine-rich Repeat Variant"/>
    <property type="match status" value="1"/>
</dbReference>
<dbReference type="RefSeq" id="WP_088647754.1">
    <property type="nucleotide sequence ID" value="NZ_MZMV01000138.1"/>
</dbReference>
<name>A0A2D0AWG7_9ACTN</name>
<accession>A0A2D0AWG7</accession>
<keyword evidence="3" id="KW-1185">Reference proteome</keyword>
<reference evidence="2 3" key="1">
    <citation type="submission" date="2017-03" db="EMBL/GenBank/DDBJ databases">
        <title>Whole genome sequence of Micromonospora wenchangensis, isolated from mangrove soil.</title>
        <authorList>
            <person name="Yang H."/>
        </authorList>
    </citation>
    <scope>NUCLEOTIDE SEQUENCE [LARGE SCALE GENOMIC DNA]</scope>
    <source>
        <strain evidence="2 3">CCTCC AA 2012002</strain>
    </source>
</reference>
<dbReference type="EMBL" id="MZMV01000138">
    <property type="protein sequence ID" value="OWU95819.1"/>
    <property type="molecule type" value="Genomic_DNA"/>
</dbReference>
<dbReference type="InterPro" id="IPR027417">
    <property type="entry name" value="P-loop_NTPase"/>
</dbReference>
<feature type="non-terminal residue" evidence="2">
    <location>
        <position position="929"/>
    </location>
</feature>
<dbReference type="SUPFAM" id="SSF48371">
    <property type="entry name" value="ARM repeat"/>
    <property type="match status" value="1"/>
</dbReference>
<dbReference type="Gene3D" id="3.40.50.300">
    <property type="entry name" value="P-loop containing nucleotide triphosphate hydrolases"/>
    <property type="match status" value="1"/>
</dbReference>
<dbReference type="OrthoDB" id="135105at2"/>
<evidence type="ECO:0000259" key="1">
    <source>
        <dbReference type="PROSITE" id="PS50837"/>
    </source>
</evidence>
<dbReference type="InterPro" id="IPR007111">
    <property type="entry name" value="NACHT_NTPase"/>
</dbReference>
<evidence type="ECO:0000313" key="3">
    <source>
        <dbReference type="Proteomes" id="UP000197174"/>
    </source>
</evidence>
<dbReference type="InterPro" id="IPR016024">
    <property type="entry name" value="ARM-type_fold"/>
</dbReference>
<gene>
    <name evidence="2" type="ORF">B5D80_32685</name>
</gene>
<dbReference type="InterPro" id="IPR011989">
    <property type="entry name" value="ARM-like"/>
</dbReference>
<dbReference type="Proteomes" id="UP000197174">
    <property type="component" value="Unassembled WGS sequence"/>
</dbReference>
<feature type="domain" description="NACHT" evidence="1">
    <location>
        <begin position="277"/>
        <end position="409"/>
    </location>
</feature>
<dbReference type="PROSITE" id="PS50837">
    <property type="entry name" value="NACHT"/>
    <property type="match status" value="1"/>
</dbReference>
<dbReference type="AlphaFoldDB" id="A0A2D0AWG7"/>
<organism evidence="2 3">
    <name type="scientific">Micromonospora wenchangensis</name>
    <dbReference type="NCBI Taxonomy" id="1185415"/>
    <lineage>
        <taxon>Bacteria</taxon>
        <taxon>Bacillati</taxon>
        <taxon>Actinomycetota</taxon>
        <taxon>Actinomycetes</taxon>
        <taxon>Micromonosporales</taxon>
        <taxon>Micromonosporaceae</taxon>
        <taxon>Micromonospora</taxon>
    </lineage>
</organism>
<sequence>MDPVALATALAKPIVAQVGAAAAKGVKARVWGDPERKALERALRRALTELNRSYGDRLAEFDVNDGFWVHEGAPELAKVLVPGVPPSPVRLAERAVDSLGRADSDDERYDRIGLLRPAFKALLDGLAAEVRREATLQGMLGRSDAASTAQATTRIAEHLGAVDATDDDRVAYLRWLIDQHRYLRTVGVVRNTTVQLPLGEVFVGLQAQRDRNPGDRARAWFERERERLAALVAEGTLDHTGFEAALDRLQTEYGHRFAAETDQPARQPVLDAARDAAQLLVLGDPGTGKTTLLRYLALTHARALISGEQVQGRDALFPIYLRIGEYARQGFSKMGIGEFLPGQLRRAECTLPGLPDLLRRQLDAGRCLVLLDGLDEIALAELRRGVVTAVTNFVTAHARQGNRFVVTSRIAGYQAAPLPEPFRAVRLQDMDDPTISRFLDVYCREVERAETPGRSAEATRLAGAREATAIEQALTTNAGVRRLAANPLLLTALVLVHRASGRLPHRRVEAYVEVCNALGRTWRSAQGVAEADLPDERILTRWLTELGWWMHEHRPEGAATRAELLDVLGPLWAAHQGTGWDPRVLEAADPLRTDAGLGVAEFVDKADTHTGLLVERAPGRYGFAHLTFEEYYAGRALAFRGSATDRIAEIRRRLHDPRYEEPILLALGLIGTDYVEQIDEVVAKAIYPAEGNPSPYEELLGRDFLFMLRVLADDTPLKTATIDAVIDQAVDEWFDQEHSRCRFSAYRAALSERLGALGGTKAADRFRAALDSRAVPAGDTTLLRWCQLAAIAGRLGALTEPTTTALTTLATTHTNPHVQIQAIRALAQHDALTEPTITAVTNIATTHTNPHVQIQAIWMLAEANPLTEPTITALTNIATTHINLDRRIQAIGGLAAANPLTEPTITALTTLATTHTDSFVQIEAFRVLA</sequence>
<proteinExistence type="predicted"/>